<dbReference type="PANTHER" id="PTHR11142">
    <property type="entry name" value="PSEUDOURIDYLATE SYNTHASE"/>
    <property type="match status" value="1"/>
</dbReference>
<evidence type="ECO:0000256" key="4">
    <source>
        <dbReference type="HAMAP-Rule" id="MF_00171"/>
    </source>
</evidence>
<proteinExistence type="inferred from homology"/>
<evidence type="ECO:0000313" key="7">
    <source>
        <dbReference type="EMBL" id="CEA08853.1"/>
    </source>
</evidence>
<dbReference type="Gene3D" id="3.30.70.660">
    <property type="entry name" value="Pseudouridine synthase I, catalytic domain, C-terminal subdomain"/>
    <property type="match status" value="1"/>
</dbReference>
<evidence type="ECO:0000256" key="2">
    <source>
        <dbReference type="ARBA" id="ARBA00022694"/>
    </source>
</evidence>
<name>A0A078MNP3_9MICC</name>
<feature type="binding site" evidence="4">
    <location>
        <position position="159"/>
    </location>
    <ligand>
        <name>substrate</name>
    </ligand>
</feature>
<keyword evidence="3 4" id="KW-0413">Isomerase</keyword>
<dbReference type="EC" id="5.4.99.12" evidence="4"/>
<evidence type="ECO:0000259" key="6">
    <source>
        <dbReference type="Pfam" id="PF01416"/>
    </source>
</evidence>
<comment type="caution">
    <text evidence="4">Lacks conserved residue(s) required for the propagation of feature annotation.</text>
</comment>
<reference evidence="7" key="1">
    <citation type="submission" date="2014-07" db="EMBL/GenBank/DDBJ databases">
        <authorList>
            <person name="Urmite Genomes Urmite Genomes"/>
        </authorList>
    </citation>
    <scope>NUCLEOTIDE SEQUENCE</scope>
    <source>
        <strain evidence="7">11W110_air</strain>
    </source>
</reference>
<dbReference type="InterPro" id="IPR001406">
    <property type="entry name" value="PsdUridine_synth_TruA"/>
</dbReference>
<evidence type="ECO:0000256" key="5">
    <source>
        <dbReference type="RuleBase" id="RU003792"/>
    </source>
</evidence>
<dbReference type="PATRIC" id="fig|1461584.3.peg.2186"/>
<organism evidence="7">
    <name type="scientific">Arthrobacter saudimassiliensis</name>
    <dbReference type="NCBI Taxonomy" id="1461584"/>
    <lineage>
        <taxon>Bacteria</taxon>
        <taxon>Bacillati</taxon>
        <taxon>Actinomycetota</taxon>
        <taxon>Actinomycetes</taxon>
        <taxon>Micrococcales</taxon>
        <taxon>Micrococcaceae</taxon>
        <taxon>Arthrobacter</taxon>
    </lineage>
</organism>
<evidence type="ECO:0000256" key="3">
    <source>
        <dbReference type="ARBA" id="ARBA00023235"/>
    </source>
</evidence>
<sequence length="320" mass="34986">MVVMTIEGPAAPHGDGGFLRIRLDLAYDGAAFSGWAAQPGLRTVQGTLEDSLAVLLRRPVRLTVAGRTDAGVHARGQVAHLDLAPGEWEGLTRGHDLEPEEALLRRLRGVMNRELTLPLRESGTPRRMAEAMAGAIQVFSARPAPEGFDARFSALWRRYSYRIADRLQNQDPLTRGITLWHRSELDVDRMNEGAAAVLGVHDFLSFCKPRLGATTIRELQAFGFARGADGVITASLRADAFCHSMVRSLIGAALKVGSGERTPAWLAERLFAQVRDSKSLLAPPHPLVLEEVRYPDDDGLRARADRTRALRDSAALSGPF</sequence>
<dbReference type="GO" id="GO:0031119">
    <property type="term" value="P:tRNA pseudouridine synthesis"/>
    <property type="evidence" value="ECO:0007669"/>
    <property type="project" value="UniProtKB-UniRule"/>
</dbReference>
<dbReference type="HAMAP" id="MF_00171">
    <property type="entry name" value="TruA"/>
    <property type="match status" value="1"/>
</dbReference>
<dbReference type="AlphaFoldDB" id="A0A078MNP3"/>
<dbReference type="Gene3D" id="3.30.70.580">
    <property type="entry name" value="Pseudouridine synthase I, catalytic domain, N-terminal subdomain"/>
    <property type="match status" value="1"/>
</dbReference>
<evidence type="ECO:0000256" key="1">
    <source>
        <dbReference type="ARBA" id="ARBA00009375"/>
    </source>
</evidence>
<dbReference type="GO" id="GO:0160147">
    <property type="term" value="F:tRNA pseudouridine(38-40) synthase activity"/>
    <property type="evidence" value="ECO:0007669"/>
    <property type="project" value="UniProtKB-EC"/>
</dbReference>
<dbReference type="PANTHER" id="PTHR11142:SF0">
    <property type="entry name" value="TRNA PSEUDOURIDINE SYNTHASE-LIKE 1"/>
    <property type="match status" value="1"/>
</dbReference>
<comment type="function">
    <text evidence="4">Formation of pseudouridine at positions 38, 39 and 40 in the anticodon stem and loop of transfer RNAs.</text>
</comment>
<dbReference type="InterPro" id="IPR020095">
    <property type="entry name" value="PsdUridine_synth_TruA_C"/>
</dbReference>
<protein>
    <recommendedName>
        <fullName evidence="4">tRNA pseudouridine synthase A</fullName>
        <ecNumber evidence="4">5.4.99.12</ecNumber>
    </recommendedName>
    <alternativeName>
        <fullName evidence="4">tRNA pseudouridine(38-40) synthase</fullName>
    </alternativeName>
    <alternativeName>
        <fullName evidence="4">tRNA pseudouridylate synthase I</fullName>
    </alternativeName>
    <alternativeName>
        <fullName evidence="4">tRNA-uridine isomerase I</fullName>
    </alternativeName>
</protein>
<dbReference type="CDD" id="cd02570">
    <property type="entry name" value="PseudoU_synth_EcTruA"/>
    <property type="match status" value="1"/>
</dbReference>
<dbReference type="EMBL" id="LN483071">
    <property type="protein sequence ID" value="CEA08853.1"/>
    <property type="molecule type" value="Genomic_DNA"/>
</dbReference>
<accession>A0A078MNP3</accession>
<keyword evidence="2 4" id="KW-0819">tRNA processing</keyword>
<comment type="catalytic activity">
    <reaction evidence="4 5">
        <text>uridine(38/39/40) in tRNA = pseudouridine(38/39/40) in tRNA</text>
        <dbReference type="Rhea" id="RHEA:22376"/>
        <dbReference type="Rhea" id="RHEA-COMP:10085"/>
        <dbReference type="Rhea" id="RHEA-COMP:10087"/>
        <dbReference type="ChEBI" id="CHEBI:65314"/>
        <dbReference type="ChEBI" id="CHEBI:65315"/>
        <dbReference type="EC" id="5.4.99.12"/>
    </reaction>
</comment>
<feature type="active site" description="Nucleophile" evidence="4">
    <location>
        <position position="69"/>
    </location>
</feature>
<dbReference type="InterPro" id="IPR020097">
    <property type="entry name" value="PsdUridine_synth_TruA_a/b_dom"/>
</dbReference>
<dbReference type="InterPro" id="IPR020103">
    <property type="entry name" value="PsdUridine_synth_cat_dom_sf"/>
</dbReference>
<feature type="domain" description="Pseudouridine synthase I TruA alpha/beta" evidence="6">
    <location>
        <begin position="195"/>
        <end position="295"/>
    </location>
</feature>
<dbReference type="InterPro" id="IPR020094">
    <property type="entry name" value="TruA/RsuA/RluB/E/F_N"/>
</dbReference>
<dbReference type="SUPFAM" id="SSF55120">
    <property type="entry name" value="Pseudouridine synthase"/>
    <property type="match status" value="1"/>
</dbReference>
<comment type="similarity">
    <text evidence="1 4 5">Belongs to the tRNA pseudouridine synthase TruA family.</text>
</comment>
<comment type="subunit">
    <text evidence="4">Homodimer.</text>
</comment>
<gene>
    <name evidence="4 7" type="primary">truA</name>
    <name evidence="7" type="ORF">BN1051_02211</name>
</gene>
<dbReference type="Pfam" id="PF01416">
    <property type="entry name" value="PseudoU_synth_1"/>
    <property type="match status" value="1"/>
</dbReference>
<dbReference type="GO" id="GO:0003723">
    <property type="term" value="F:RNA binding"/>
    <property type="evidence" value="ECO:0007669"/>
    <property type="project" value="InterPro"/>
</dbReference>